<dbReference type="InterPro" id="IPR002220">
    <property type="entry name" value="DapA-like"/>
</dbReference>
<dbReference type="SUPFAM" id="SSF51569">
    <property type="entry name" value="Aldolase"/>
    <property type="match status" value="1"/>
</dbReference>
<evidence type="ECO:0000256" key="7">
    <source>
        <dbReference type="ARBA" id="ARBA00023154"/>
    </source>
</evidence>
<feature type="active site" description="Proton donor/acceptor" evidence="12">
    <location>
        <position position="172"/>
    </location>
</feature>
<dbReference type="PIRSF" id="PIRSF001365">
    <property type="entry name" value="DHDPS"/>
    <property type="match status" value="1"/>
</dbReference>
<evidence type="ECO:0000256" key="8">
    <source>
        <dbReference type="ARBA" id="ARBA00023239"/>
    </source>
</evidence>
<keyword evidence="7" id="KW-0457">Lysine biosynthesis</keyword>
<gene>
    <name evidence="15" type="ORF">TrST_g10228</name>
</gene>
<comment type="caution">
    <text evidence="15">The sequence shown here is derived from an EMBL/GenBank/DDBJ whole genome shotgun (WGS) entry which is preliminary data.</text>
</comment>
<keyword evidence="14" id="KW-0732">Signal</keyword>
<dbReference type="PRINTS" id="PR00146">
    <property type="entry name" value="DHPICSNTHASE"/>
</dbReference>
<dbReference type="SMART" id="SM01130">
    <property type="entry name" value="DHDPS"/>
    <property type="match status" value="1"/>
</dbReference>
<feature type="binding site" evidence="13">
    <location>
        <position position="244"/>
    </location>
    <ligand>
        <name>pyruvate</name>
        <dbReference type="ChEBI" id="CHEBI:15361"/>
    </ligand>
</feature>
<feature type="binding site" evidence="13">
    <location>
        <position position="80"/>
    </location>
    <ligand>
        <name>pyruvate</name>
        <dbReference type="ChEBI" id="CHEBI:15361"/>
    </ligand>
</feature>
<comment type="pathway">
    <text evidence="2">Amino-acid biosynthesis; L-lysine biosynthesis via DAP pathway; (S)-tetrahydrodipicolinate from L-aspartate: step 3/4.</text>
</comment>
<sequence>MKSLAFLISIIATANAFTFLHPPPLSLSSSTSLSALNPGSTVALTTPMLPSGSLDIPAYRKLLQWHVESGTKGLCVLGTTGEASTLSFEEREEVLKVTKEEIKDKNHNVSIIVGTGTINPSTCIKYSLQALKYSADASLIVTPYYVKPTPTGLLNHYKKIADAVPELPIILYNVPSRTGCDMLPSTVSLIKENCGSIIIGIKEATGDLSRVEPIKKMCGDDFMMWSGDDSTGSEFVLLGGDGVISVTANVAPLKMNFIMEAALAKDRSKVEEENEGLKGVHEELFCQANPIPVKWALWKMGRVEEGIRGPLTVLEEEYWGRVEKALEEAGIL</sequence>
<evidence type="ECO:0000256" key="4">
    <source>
        <dbReference type="ARBA" id="ARBA00022490"/>
    </source>
</evidence>
<evidence type="ECO:0000256" key="14">
    <source>
        <dbReference type="SAM" id="SignalP"/>
    </source>
</evidence>
<reference evidence="16" key="1">
    <citation type="journal article" date="2023" name="Commun. Biol.">
        <title>Genome analysis of Parmales, the sister group of diatoms, reveals the evolutionary specialization of diatoms from phago-mixotrophs to photoautotrophs.</title>
        <authorList>
            <person name="Ban H."/>
            <person name="Sato S."/>
            <person name="Yoshikawa S."/>
            <person name="Yamada K."/>
            <person name="Nakamura Y."/>
            <person name="Ichinomiya M."/>
            <person name="Sato N."/>
            <person name="Blanc-Mathieu R."/>
            <person name="Endo H."/>
            <person name="Kuwata A."/>
            <person name="Ogata H."/>
        </authorList>
    </citation>
    <scope>NUCLEOTIDE SEQUENCE [LARGE SCALE GENOMIC DNA]</scope>
    <source>
        <strain evidence="16">NIES 3701</strain>
    </source>
</reference>
<evidence type="ECO:0000256" key="3">
    <source>
        <dbReference type="ARBA" id="ARBA00012086"/>
    </source>
</evidence>
<evidence type="ECO:0000256" key="12">
    <source>
        <dbReference type="PIRSR" id="PIRSR001365-1"/>
    </source>
</evidence>
<evidence type="ECO:0000313" key="16">
    <source>
        <dbReference type="Proteomes" id="UP001165085"/>
    </source>
</evidence>
<feature type="active site" description="Schiff-base intermediate with substrate" evidence="12">
    <location>
        <position position="202"/>
    </location>
</feature>
<dbReference type="AlphaFoldDB" id="A0A9W7AL91"/>
<dbReference type="HAMAP" id="MF_00418">
    <property type="entry name" value="DapA"/>
    <property type="match status" value="1"/>
</dbReference>
<dbReference type="GO" id="GO:0019877">
    <property type="term" value="P:diaminopimelate biosynthetic process"/>
    <property type="evidence" value="ECO:0007669"/>
    <property type="project" value="UniProtKB-KW"/>
</dbReference>
<dbReference type="GO" id="GO:0009089">
    <property type="term" value="P:lysine biosynthetic process via diaminopimelate"/>
    <property type="evidence" value="ECO:0007669"/>
    <property type="project" value="InterPro"/>
</dbReference>
<evidence type="ECO:0000256" key="10">
    <source>
        <dbReference type="ARBA" id="ARBA00047836"/>
    </source>
</evidence>
<protein>
    <recommendedName>
        <fullName evidence="3">4-hydroxy-tetrahydrodipicolinate synthase</fullName>
        <ecNumber evidence="3">4.3.3.7</ecNumber>
    </recommendedName>
</protein>
<keyword evidence="6" id="KW-0220">Diaminopimelate biosynthesis</keyword>
<dbReference type="InterPro" id="IPR005263">
    <property type="entry name" value="DapA"/>
</dbReference>
<feature type="signal peptide" evidence="14">
    <location>
        <begin position="1"/>
        <end position="16"/>
    </location>
</feature>
<feature type="chain" id="PRO_5040955181" description="4-hydroxy-tetrahydrodipicolinate synthase" evidence="14">
    <location>
        <begin position="17"/>
        <end position="332"/>
    </location>
</feature>
<evidence type="ECO:0000256" key="2">
    <source>
        <dbReference type="ARBA" id="ARBA00005120"/>
    </source>
</evidence>
<keyword evidence="16" id="KW-1185">Reference proteome</keyword>
<evidence type="ECO:0000256" key="1">
    <source>
        <dbReference type="ARBA" id="ARBA00003294"/>
    </source>
</evidence>
<evidence type="ECO:0000256" key="5">
    <source>
        <dbReference type="ARBA" id="ARBA00022605"/>
    </source>
</evidence>
<dbReference type="PANTHER" id="PTHR12128">
    <property type="entry name" value="DIHYDRODIPICOLINATE SYNTHASE"/>
    <property type="match status" value="1"/>
</dbReference>
<dbReference type="InterPro" id="IPR013785">
    <property type="entry name" value="Aldolase_TIM"/>
</dbReference>
<dbReference type="Proteomes" id="UP001165085">
    <property type="component" value="Unassembled WGS sequence"/>
</dbReference>
<dbReference type="Pfam" id="PF00701">
    <property type="entry name" value="DHDPS"/>
    <property type="match status" value="1"/>
</dbReference>
<dbReference type="GO" id="GO:0008840">
    <property type="term" value="F:4-hydroxy-tetrahydrodipicolinate synthase activity"/>
    <property type="evidence" value="ECO:0007669"/>
    <property type="project" value="UniProtKB-EC"/>
</dbReference>
<organism evidence="15 16">
    <name type="scientific">Triparma strigata</name>
    <dbReference type="NCBI Taxonomy" id="1606541"/>
    <lineage>
        <taxon>Eukaryota</taxon>
        <taxon>Sar</taxon>
        <taxon>Stramenopiles</taxon>
        <taxon>Ochrophyta</taxon>
        <taxon>Bolidophyceae</taxon>
        <taxon>Parmales</taxon>
        <taxon>Triparmaceae</taxon>
        <taxon>Triparma</taxon>
    </lineage>
</organism>
<name>A0A9W7AL91_9STRA</name>
<keyword evidence="9" id="KW-0704">Schiff base</keyword>
<dbReference type="PANTHER" id="PTHR12128:SF66">
    <property type="entry name" value="4-HYDROXY-2-OXOGLUTARATE ALDOLASE, MITOCHONDRIAL"/>
    <property type="match status" value="1"/>
</dbReference>
<proteinExistence type="inferred from homology"/>
<evidence type="ECO:0000256" key="9">
    <source>
        <dbReference type="ARBA" id="ARBA00023270"/>
    </source>
</evidence>
<dbReference type="EC" id="4.3.3.7" evidence="3"/>
<comment type="catalytic activity">
    <reaction evidence="10">
        <text>L-aspartate 4-semialdehyde + pyruvate = (2S,4S)-4-hydroxy-2,3,4,5-tetrahydrodipicolinate + H2O + H(+)</text>
        <dbReference type="Rhea" id="RHEA:34171"/>
        <dbReference type="ChEBI" id="CHEBI:15361"/>
        <dbReference type="ChEBI" id="CHEBI:15377"/>
        <dbReference type="ChEBI" id="CHEBI:15378"/>
        <dbReference type="ChEBI" id="CHEBI:67139"/>
        <dbReference type="ChEBI" id="CHEBI:537519"/>
        <dbReference type="EC" id="4.3.3.7"/>
    </reaction>
</comment>
<evidence type="ECO:0000256" key="11">
    <source>
        <dbReference type="PIRNR" id="PIRNR001365"/>
    </source>
</evidence>
<evidence type="ECO:0000256" key="13">
    <source>
        <dbReference type="PIRSR" id="PIRSR001365-2"/>
    </source>
</evidence>
<dbReference type="NCBIfam" id="TIGR00674">
    <property type="entry name" value="dapA"/>
    <property type="match status" value="1"/>
</dbReference>
<dbReference type="OrthoDB" id="191315at2759"/>
<accession>A0A9W7AL91</accession>
<dbReference type="CDD" id="cd00950">
    <property type="entry name" value="DHDPS"/>
    <property type="match status" value="1"/>
</dbReference>
<evidence type="ECO:0000256" key="6">
    <source>
        <dbReference type="ARBA" id="ARBA00022915"/>
    </source>
</evidence>
<keyword evidence="8 11" id="KW-0456">Lyase</keyword>
<comment type="function">
    <text evidence="1">Catalyzes the condensation of (S)-aspartate-beta-semialdehyde [(S)-ASA] and pyruvate to 4-hydroxy-tetrahydrodipicolinate (HTPA).</text>
</comment>
<keyword evidence="4" id="KW-0963">Cytoplasm</keyword>
<evidence type="ECO:0000313" key="15">
    <source>
        <dbReference type="EMBL" id="GMH73076.1"/>
    </source>
</evidence>
<comment type="similarity">
    <text evidence="11">Belongs to the DapA family.</text>
</comment>
<keyword evidence="5" id="KW-0028">Amino-acid biosynthesis</keyword>
<dbReference type="Gene3D" id="3.20.20.70">
    <property type="entry name" value="Aldolase class I"/>
    <property type="match status" value="1"/>
</dbReference>
<dbReference type="EMBL" id="BRXY01000163">
    <property type="protein sequence ID" value="GMH73076.1"/>
    <property type="molecule type" value="Genomic_DNA"/>
</dbReference>